<dbReference type="EMBL" id="JARBJD010000492">
    <property type="protein sequence ID" value="KAK2941541.1"/>
    <property type="molecule type" value="Genomic_DNA"/>
</dbReference>
<comment type="caution">
    <text evidence="1">The sequence shown here is derived from an EMBL/GenBank/DDBJ whole genome shotgun (WGS) entry which is preliminary data.</text>
</comment>
<sequence length="123" mass="14509">MEVNGRQRVVVLHSPLPHIQHPSQTQTTINFSRQFISHKLARSAVHTVRFRNNTSPNSENVRLSPYHSSTLVRWQQIAWSEPEVDNDDELLSDGLFKMMDAEQMITMKKMEQRNKRKQTKRNR</sequence>
<evidence type="ECO:0000313" key="2">
    <source>
        <dbReference type="Proteomes" id="UP001281761"/>
    </source>
</evidence>
<protein>
    <submittedName>
        <fullName evidence="1">Uncharacterized protein</fullName>
    </submittedName>
</protein>
<proteinExistence type="predicted"/>
<reference evidence="1 2" key="1">
    <citation type="journal article" date="2022" name="bioRxiv">
        <title>Genomics of Preaxostyla Flagellates Illuminates Evolutionary Transitions and the Path Towards Mitochondrial Loss.</title>
        <authorList>
            <person name="Novak L.V.F."/>
            <person name="Treitli S.C."/>
            <person name="Pyrih J."/>
            <person name="Halakuc P."/>
            <person name="Pipaliya S.V."/>
            <person name="Vacek V."/>
            <person name="Brzon O."/>
            <person name="Soukal P."/>
            <person name="Eme L."/>
            <person name="Dacks J.B."/>
            <person name="Karnkowska A."/>
            <person name="Elias M."/>
            <person name="Hampl V."/>
        </authorList>
    </citation>
    <scope>NUCLEOTIDE SEQUENCE [LARGE SCALE GENOMIC DNA]</scope>
    <source>
        <strain evidence="1">NAU3</strain>
        <tissue evidence="1">Gut</tissue>
    </source>
</reference>
<keyword evidence="2" id="KW-1185">Reference proteome</keyword>
<organism evidence="1 2">
    <name type="scientific">Blattamonas nauphoetae</name>
    <dbReference type="NCBI Taxonomy" id="2049346"/>
    <lineage>
        <taxon>Eukaryota</taxon>
        <taxon>Metamonada</taxon>
        <taxon>Preaxostyla</taxon>
        <taxon>Oxymonadida</taxon>
        <taxon>Blattamonas</taxon>
    </lineage>
</organism>
<evidence type="ECO:0000313" key="1">
    <source>
        <dbReference type="EMBL" id="KAK2941541.1"/>
    </source>
</evidence>
<name>A0ABQ9WPX4_9EUKA</name>
<gene>
    <name evidence="1" type="ORF">BLNAU_23553</name>
</gene>
<accession>A0ABQ9WPX4</accession>
<dbReference type="Proteomes" id="UP001281761">
    <property type="component" value="Unassembled WGS sequence"/>
</dbReference>